<proteinExistence type="predicted"/>
<keyword evidence="1" id="KW-0472">Membrane</keyword>
<dbReference type="Proteomes" id="UP000229112">
    <property type="component" value="Unassembled WGS sequence"/>
</dbReference>
<reference evidence="3" key="1">
    <citation type="submission" date="2017-09" db="EMBL/GenBank/DDBJ databases">
        <title>Depth-based differentiation of microbial function through sediment-hosted aquifers and enrichment of novel symbionts in the deep terrestrial subsurface.</title>
        <authorList>
            <person name="Probst A.J."/>
            <person name="Ladd B."/>
            <person name="Jarett J.K."/>
            <person name="Geller-Mcgrath D.E."/>
            <person name="Sieber C.M.K."/>
            <person name="Emerson J.B."/>
            <person name="Anantharaman K."/>
            <person name="Thomas B.C."/>
            <person name="Malmstrom R."/>
            <person name="Stieglmeier M."/>
            <person name="Klingl A."/>
            <person name="Woyke T."/>
            <person name="Ryan C.M."/>
            <person name="Banfield J.F."/>
        </authorList>
    </citation>
    <scope>NUCLEOTIDE SEQUENCE [LARGE SCALE GENOMIC DNA]</scope>
</reference>
<keyword evidence="1" id="KW-0812">Transmembrane</keyword>
<dbReference type="EMBL" id="PFAY01000003">
    <property type="protein sequence ID" value="PIT93348.1"/>
    <property type="molecule type" value="Genomic_DNA"/>
</dbReference>
<evidence type="ECO:0000256" key="1">
    <source>
        <dbReference type="SAM" id="Phobius"/>
    </source>
</evidence>
<accession>A0A2M6WKL8</accession>
<feature type="transmembrane region" description="Helical" evidence="1">
    <location>
        <begin position="20"/>
        <end position="41"/>
    </location>
</feature>
<gene>
    <name evidence="2" type="ORF">COU06_00525</name>
</gene>
<organism evidence="2 3">
    <name type="scientific">Candidatus Harrisonbacteria bacterium CG10_big_fil_rev_8_21_14_0_10_38_8</name>
    <dbReference type="NCBI Taxonomy" id="1974582"/>
    <lineage>
        <taxon>Bacteria</taxon>
        <taxon>Candidatus Harrisoniibacteriota</taxon>
    </lineage>
</organism>
<evidence type="ECO:0000313" key="3">
    <source>
        <dbReference type="Proteomes" id="UP000229112"/>
    </source>
</evidence>
<evidence type="ECO:0000313" key="2">
    <source>
        <dbReference type="EMBL" id="PIT93348.1"/>
    </source>
</evidence>
<name>A0A2M6WKL8_9BACT</name>
<evidence type="ECO:0008006" key="4">
    <source>
        <dbReference type="Google" id="ProtNLM"/>
    </source>
</evidence>
<keyword evidence="1" id="KW-1133">Transmembrane helix</keyword>
<sequence>MKPNYYNKKELGKKKKNRRVSFYIYSTFILTLILGSSYLVIQSPLLKVNLLVSEDILMQVRPTLLEKKTSAVLGLNNYLSWSAISLPAFKKVNIDRDLKRKNILITTTPYEKNLVWCTTSNDCYWVDKKTGVPFSKAPQTRGQYIYTITEETKLSIIPNYQILPEVKFKYIISILDNIQENKISVDKIELNRNLEELRVITTTNTSLIFTLRIDPEELILDALTEVLKKHNLEDLEYINLTVENRVFYRNK</sequence>
<protein>
    <recommendedName>
        <fullName evidence="4">POTRA domain-containing protein</fullName>
    </recommendedName>
</protein>
<comment type="caution">
    <text evidence="2">The sequence shown here is derived from an EMBL/GenBank/DDBJ whole genome shotgun (WGS) entry which is preliminary data.</text>
</comment>
<dbReference type="AlphaFoldDB" id="A0A2M6WKL8"/>